<name>A0A6C0JL74_9ZZZZ</name>
<protein>
    <submittedName>
        <fullName evidence="1">Uncharacterized protein</fullName>
    </submittedName>
</protein>
<dbReference type="EMBL" id="MN740397">
    <property type="protein sequence ID" value="QHU04394.1"/>
    <property type="molecule type" value="Genomic_DNA"/>
</dbReference>
<sequence length="283" mass="31269">MANNFNPSNDGIFNNDQGYFRNITSSQITTSPSLNLAALSNSTGDKTSDVIISLNTIYLSWTDFSTLFFKSPSGAFYISPANSNVSAVSFNYQTYETTYNKNVVYNLADQVRKAWSKKNSKPESAIPAKINIELERESFLTKSLGSVYGDFLGLSYDEALASLLGSGEIAVGTSEDAATVTFLINYQFYFQPLDINLLTIFSYVTNIPCYKNVVPFSSDCTNPYSNDNKTYDRSNLDLSDNVSVFSDFESKNNDAFSLASNNSNILSQISKIIDSESVVSSQW</sequence>
<proteinExistence type="predicted"/>
<organism evidence="1">
    <name type="scientific">viral metagenome</name>
    <dbReference type="NCBI Taxonomy" id="1070528"/>
    <lineage>
        <taxon>unclassified sequences</taxon>
        <taxon>metagenomes</taxon>
        <taxon>organismal metagenomes</taxon>
    </lineage>
</organism>
<reference evidence="1" key="1">
    <citation type="journal article" date="2020" name="Nature">
        <title>Giant virus diversity and host interactions through global metagenomics.</title>
        <authorList>
            <person name="Schulz F."/>
            <person name="Roux S."/>
            <person name="Paez-Espino D."/>
            <person name="Jungbluth S."/>
            <person name="Walsh D.A."/>
            <person name="Denef V.J."/>
            <person name="McMahon K.D."/>
            <person name="Konstantinidis K.T."/>
            <person name="Eloe-Fadrosh E.A."/>
            <person name="Kyrpides N.C."/>
            <person name="Woyke T."/>
        </authorList>
    </citation>
    <scope>NUCLEOTIDE SEQUENCE</scope>
    <source>
        <strain evidence="1">GVMAG-M-3300027708-39</strain>
    </source>
</reference>
<evidence type="ECO:0000313" key="1">
    <source>
        <dbReference type="EMBL" id="QHU04394.1"/>
    </source>
</evidence>
<dbReference type="AlphaFoldDB" id="A0A6C0JL74"/>
<accession>A0A6C0JL74</accession>